<dbReference type="GO" id="GO:0004826">
    <property type="term" value="F:phenylalanine-tRNA ligase activity"/>
    <property type="evidence" value="ECO:0007669"/>
    <property type="project" value="UniProtKB-UniRule"/>
</dbReference>
<dbReference type="Proteomes" id="UP000285310">
    <property type="component" value="Unassembled WGS sequence"/>
</dbReference>
<evidence type="ECO:0000256" key="11">
    <source>
        <dbReference type="ARBA" id="ARBA00022884"/>
    </source>
</evidence>
<dbReference type="InterPro" id="IPR005147">
    <property type="entry name" value="tRNA_synthase_B5-dom"/>
</dbReference>
<dbReference type="InterPro" id="IPR020825">
    <property type="entry name" value="Phe-tRNA_synthase-like_B3/B4"/>
</dbReference>
<evidence type="ECO:0000256" key="1">
    <source>
        <dbReference type="ARBA" id="ARBA00004496"/>
    </source>
</evidence>
<gene>
    <name evidence="15" type="primary">pheT</name>
    <name evidence="20" type="ORF">SAJA_00740</name>
</gene>
<keyword evidence="5 16" id="KW-0820">tRNA-binding</keyword>
<comment type="subunit">
    <text evidence="3 15">Tetramer of two alpha and two beta subunits.</text>
</comment>
<dbReference type="Gene3D" id="3.30.56.10">
    <property type="match status" value="2"/>
</dbReference>
<organism evidence="20 21">
    <name type="scientific">Salinisphaera japonica YTM-1</name>
    <dbReference type="NCBI Taxonomy" id="1209778"/>
    <lineage>
        <taxon>Bacteria</taxon>
        <taxon>Pseudomonadati</taxon>
        <taxon>Pseudomonadota</taxon>
        <taxon>Gammaproteobacteria</taxon>
        <taxon>Salinisphaerales</taxon>
        <taxon>Salinisphaeraceae</taxon>
        <taxon>Salinisphaera</taxon>
    </lineage>
</organism>
<keyword evidence="11 16" id="KW-0694">RNA-binding</keyword>
<sequence>MKISEHWLREWVETTVDINTIAERITMLGLEVDTIEPVGGAVTGVVIGEVMACEPHPDADKLKVCQVSTSDEPAQIVCGAPNVAAGVRVPVATVGTVMPSGMKIKAAKLRGVASNGMLCSAGELGAAQDTDGLWLLPDDAPIGASLADWLGLPDQVLDVDLTPNRGDCLSMRGVAREVALGLDCALVAPVITPVADALEAAPTVTIQAPAHCAAYSARLVESVAPQAATPLWMSERLRRAGIRAINLPVDIGNYVMLELGQPMHAFDADRLVGALQVRLSQSGEQIVTLDGETVTLDGDTLVIADDEGPAAIAGMIGGQRTAVSGQTTRVVFESACFRPSAVAGRGRRYKIHTDSLHRFERGVDPALHEAALQRASGLLERISGAVCGPIATALGEPIGIDARRIKLAATRVARLIGQTMDDATIERVLAGVGCEFVHAGAGQWQVAPPSWRYDLAIEADLIEEIARVYGYDRLEAEQQGVSLPAVSSADTATREADITDVLRQRGYNEAITYSFVAPDLHDALTGNAAVGVLDNPISDQMTVMRRTLWAGLVEAWAYNARRQQSRIRLYEHGLSFVPDKNADNGYRQTPMIAGLAAGSAVPTHWDTPSRRVDFFDVRGDVEALLGARSGQLGFVAEPHPGLHPGRSARIYIGARAVGWIGQLAPTFARRYKGLELAYLFEIEAGALMNETATRFVQPSDQPGVRRDLALVVAEDIPVGRLIQVIRGLESPLLRSVDVFDVFRGQGLDQGEKSIALSLIFQSDTSTLDDDAVEGITTAIIDALRNETGAQLRGM</sequence>
<dbReference type="Gene3D" id="2.40.50.140">
    <property type="entry name" value="Nucleic acid-binding proteins"/>
    <property type="match status" value="1"/>
</dbReference>
<dbReference type="CDD" id="cd02796">
    <property type="entry name" value="tRNA_bind_bactPheRS"/>
    <property type="match status" value="1"/>
</dbReference>
<evidence type="ECO:0000259" key="18">
    <source>
        <dbReference type="PROSITE" id="PS51447"/>
    </source>
</evidence>
<keyword evidence="21" id="KW-1185">Reference proteome</keyword>
<dbReference type="InParanoid" id="A0A423Q2E0"/>
<dbReference type="InterPro" id="IPR009061">
    <property type="entry name" value="DNA-bd_dom_put_sf"/>
</dbReference>
<dbReference type="Pfam" id="PF17759">
    <property type="entry name" value="tRNA_synthFbeta"/>
    <property type="match status" value="1"/>
</dbReference>
<dbReference type="CDD" id="cd00769">
    <property type="entry name" value="PheRS_beta_core"/>
    <property type="match status" value="1"/>
</dbReference>
<dbReference type="SUPFAM" id="SSF56037">
    <property type="entry name" value="PheT/TilS domain"/>
    <property type="match status" value="1"/>
</dbReference>
<evidence type="ECO:0000256" key="2">
    <source>
        <dbReference type="ARBA" id="ARBA00008653"/>
    </source>
</evidence>
<dbReference type="Gene3D" id="3.50.40.10">
    <property type="entry name" value="Phenylalanyl-trna Synthetase, Chain B, domain 3"/>
    <property type="match status" value="1"/>
</dbReference>
<evidence type="ECO:0000256" key="5">
    <source>
        <dbReference type="ARBA" id="ARBA00022555"/>
    </source>
</evidence>
<dbReference type="PROSITE" id="PS51483">
    <property type="entry name" value="B5"/>
    <property type="match status" value="1"/>
</dbReference>
<dbReference type="PROSITE" id="PS51447">
    <property type="entry name" value="FDX_ACB"/>
    <property type="match status" value="1"/>
</dbReference>
<dbReference type="GO" id="GO:0000287">
    <property type="term" value="F:magnesium ion binding"/>
    <property type="evidence" value="ECO:0007669"/>
    <property type="project" value="UniProtKB-UniRule"/>
</dbReference>
<feature type="domain" description="TRNA-binding" evidence="17">
    <location>
        <begin position="39"/>
        <end position="147"/>
    </location>
</feature>
<comment type="caution">
    <text evidence="20">The sequence shown here is derived from an EMBL/GenBank/DDBJ whole genome shotgun (WGS) entry which is preliminary data.</text>
</comment>
<dbReference type="PANTHER" id="PTHR10947:SF0">
    <property type="entry name" value="PHENYLALANINE--TRNA LIGASE BETA SUBUNIT"/>
    <property type="match status" value="1"/>
</dbReference>
<dbReference type="GO" id="GO:0009328">
    <property type="term" value="C:phenylalanine-tRNA ligase complex"/>
    <property type="evidence" value="ECO:0007669"/>
    <property type="project" value="TreeGrafter"/>
</dbReference>
<feature type="binding site" evidence="15">
    <location>
        <position position="464"/>
    </location>
    <ligand>
        <name>Mg(2+)</name>
        <dbReference type="ChEBI" id="CHEBI:18420"/>
        <note>shared with alpha subunit</note>
    </ligand>
</feature>
<dbReference type="FunFam" id="2.40.50.140:FF:000045">
    <property type="entry name" value="Phenylalanine--tRNA ligase beta subunit"/>
    <property type="match status" value="1"/>
</dbReference>
<evidence type="ECO:0000256" key="8">
    <source>
        <dbReference type="ARBA" id="ARBA00022741"/>
    </source>
</evidence>
<dbReference type="GO" id="GO:0005524">
    <property type="term" value="F:ATP binding"/>
    <property type="evidence" value="ECO:0007669"/>
    <property type="project" value="UniProtKB-UniRule"/>
</dbReference>
<evidence type="ECO:0000256" key="6">
    <source>
        <dbReference type="ARBA" id="ARBA00022598"/>
    </source>
</evidence>
<dbReference type="Pfam" id="PF01588">
    <property type="entry name" value="tRNA_bind"/>
    <property type="match status" value="1"/>
</dbReference>
<keyword evidence="9 15" id="KW-0067">ATP-binding</keyword>
<evidence type="ECO:0000256" key="3">
    <source>
        <dbReference type="ARBA" id="ARBA00011209"/>
    </source>
</evidence>
<dbReference type="InterPro" id="IPR045864">
    <property type="entry name" value="aa-tRNA-synth_II/BPL/LPL"/>
</dbReference>
<keyword evidence="4 15" id="KW-0963">Cytoplasm</keyword>
<dbReference type="InterPro" id="IPR041616">
    <property type="entry name" value="PheRS_beta_core"/>
</dbReference>
<dbReference type="InterPro" id="IPR036690">
    <property type="entry name" value="Fdx_antiC-bd_sf"/>
</dbReference>
<dbReference type="Pfam" id="PF03147">
    <property type="entry name" value="FDX-ACB"/>
    <property type="match status" value="1"/>
</dbReference>
<dbReference type="GO" id="GO:0006432">
    <property type="term" value="P:phenylalanyl-tRNA aminoacylation"/>
    <property type="evidence" value="ECO:0007669"/>
    <property type="project" value="UniProtKB-UniRule"/>
</dbReference>
<dbReference type="InterPro" id="IPR012340">
    <property type="entry name" value="NA-bd_OB-fold"/>
</dbReference>
<dbReference type="PROSITE" id="PS50886">
    <property type="entry name" value="TRBD"/>
    <property type="match status" value="1"/>
</dbReference>
<dbReference type="InterPro" id="IPR002547">
    <property type="entry name" value="tRNA-bd_dom"/>
</dbReference>
<dbReference type="InterPro" id="IPR033714">
    <property type="entry name" value="tRNA_bind_bactPheRS"/>
</dbReference>
<comment type="catalytic activity">
    <reaction evidence="14 15">
        <text>tRNA(Phe) + L-phenylalanine + ATP = L-phenylalanyl-tRNA(Phe) + AMP + diphosphate + H(+)</text>
        <dbReference type="Rhea" id="RHEA:19413"/>
        <dbReference type="Rhea" id="RHEA-COMP:9668"/>
        <dbReference type="Rhea" id="RHEA-COMP:9699"/>
        <dbReference type="ChEBI" id="CHEBI:15378"/>
        <dbReference type="ChEBI" id="CHEBI:30616"/>
        <dbReference type="ChEBI" id="CHEBI:33019"/>
        <dbReference type="ChEBI" id="CHEBI:58095"/>
        <dbReference type="ChEBI" id="CHEBI:78442"/>
        <dbReference type="ChEBI" id="CHEBI:78531"/>
        <dbReference type="ChEBI" id="CHEBI:456215"/>
        <dbReference type="EC" id="6.1.1.20"/>
    </reaction>
</comment>
<keyword evidence="12 15" id="KW-0648">Protein biosynthesis</keyword>
<feature type="binding site" evidence="15">
    <location>
        <position position="454"/>
    </location>
    <ligand>
        <name>Mg(2+)</name>
        <dbReference type="ChEBI" id="CHEBI:18420"/>
        <note>shared with alpha subunit</note>
    </ligand>
</feature>
<dbReference type="InterPro" id="IPR004532">
    <property type="entry name" value="Phe-tRNA-ligase_IIc_bsu_bact"/>
</dbReference>
<keyword evidence="13 15" id="KW-0030">Aminoacyl-tRNA synthetase</keyword>
<evidence type="ECO:0000256" key="7">
    <source>
        <dbReference type="ARBA" id="ARBA00022723"/>
    </source>
</evidence>
<comment type="cofactor">
    <cofactor evidence="15">
        <name>Mg(2+)</name>
        <dbReference type="ChEBI" id="CHEBI:18420"/>
    </cofactor>
    <text evidence="15">Binds 2 magnesium ions per tetramer.</text>
</comment>
<dbReference type="SMART" id="SM00896">
    <property type="entry name" value="FDX-ACB"/>
    <property type="match status" value="1"/>
</dbReference>
<dbReference type="SUPFAM" id="SSF54991">
    <property type="entry name" value="Anticodon-binding domain of PheRS"/>
    <property type="match status" value="1"/>
</dbReference>
<dbReference type="FunFam" id="3.30.56.10:FF:000002">
    <property type="entry name" value="Phenylalanine--tRNA ligase beta subunit"/>
    <property type="match status" value="1"/>
</dbReference>
<reference evidence="20 21" key="1">
    <citation type="submission" date="2013-10" db="EMBL/GenBank/DDBJ databases">
        <title>Salinisphaera japonica YTM-1 Genome Sequencing.</title>
        <authorList>
            <person name="Lai Q."/>
            <person name="Li C."/>
            <person name="Shao Z."/>
        </authorList>
    </citation>
    <scope>NUCLEOTIDE SEQUENCE [LARGE SCALE GENOMIC DNA]</scope>
    <source>
        <strain evidence="20 21">YTM-1</strain>
    </source>
</reference>
<dbReference type="NCBIfam" id="TIGR00472">
    <property type="entry name" value="pheT_bact"/>
    <property type="match status" value="1"/>
</dbReference>
<dbReference type="EC" id="6.1.1.20" evidence="15"/>
<feature type="binding site" evidence="15">
    <location>
        <position position="460"/>
    </location>
    <ligand>
        <name>Mg(2+)</name>
        <dbReference type="ChEBI" id="CHEBI:18420"/>
        <note>shared with alpha subunit</note>
    </ligand>
</feature>
<evidence type="ECO:0000256" key="14">
    <source>
        <dbReference type="ARBA" id="ARBA00049255"/>
    </source>
</evidence>
<evidence type="ECO:0000256" key="13">
    <source>
        <dbReference type="ARBA" id="ARBA00023146"/>
    </source>
</evidence>
<dbReference type="InterPro" id="IPR005121">
    <property type="entry name" value="Fdx_antiC-bd"/>
</dbReference>
<name>A0A423Q2E0_9GAMM</name>
<feature type="domain" description="B5" evidence="19">
    <location>
        <begin position="400"/>
        <end position="476"/>
    </location>
</feature>
<evidence type="ECO:0000256" key="9">
    <source>
        <dbReference type="ARBA" id="ARBA00022840"/>
    </source>
</evidence>
<dbReference type="Pfam" id="PF03483">
    <property type="entry name" value="B3_4"/>
    <property type="match status" value="1"/>
</dbReference>
<dbReference type="HAMAP" id="MF_00283">
    <property type="entry name" value="Phe_tRNA_synth_beta1"/>
    <property type="match status" value="1"/>
</dbReference>
<feature type="domain" description="FDX-ACB" evidence="18">
    <location>
        <begin position="699"/>
        <end position="792"/>
    </location>
</feature>
<evidence type="ECO:0000313" key="20">
    <source>
        <dbReference type="EMBL" id="ROO32794.1"/>
    </source>
</evidence>
<keyword evidence="8 15" id="KW-0547">Nucleotide-binding</keyword>
<dbReference type="Pfam" id="PF03484">
    <property type="entry name" value="B5"/>
    <property type="match status" value="1"/>
</dbReference>
<dbReference type="Gene3D" id="3.30.930.10">
    <property type="entry name" value="Bira Bifunctional Protein, Domain 2"/>
    <property type="match status" value="1"/>
</dbReference>
<evidence type="ECO:0000313" key="21">
    <source>
        <dbReference type="Proteomes" id="UP000285310"/>
    </source>
</evidence>
<evidence type="ECO:0000256" key="4">
    <source>
        <dbReference type="ARBA" id="ARBA00022490"/>
    </source>
</evidence>
<dbReference type="SUPFAM" id="SSF50249">
    <property type="entry name" value="Nucleic acid-binding proteins"/>
    <property type="match status" value="1"/>
</dbReference>
<keyword evidence="6 15" id="KW-0436">Ligase</keyword>
<dbReference type="NCBIfam" id="NF045760">
    <property type="entry name" value="YtpR"/>
    <property type="match status" value="1"/>
</dbReference>
<dbReference type="OrthoDB" id="9805455at2"/>
<dbReference type="FunFam" id="3.30.70.380:FF:000001">
    <property type="entry name" value="Phenylalanine--tRNA ligase beta subunit"/>
    <property type="match status" value="1"/>
</dbReference>
<keyword evidence="7 15" id="KW-0479">Metal-binding</keyword>
<dbReference type="GO" id="GO:0000049">
    <property type="term" value="F:tRNA binding"/>
    <property type="evidence" value="ECO:0007669"/>
    <property type="project" value="UniProtKB-UniRule"/>
</dbReference>
<evidence type="ECO:0000259" key="17">
    <source>
        <dbReference type="PROSITE" id="PS50886"/>
    </source>
</evidence>
<keyword evidence="10 15" id="KW-0460">Magnesium</keyword>
<comment type="subcellular location">
    <subcellularLocation>
        <location evidence="1 15">Cytoplasm</location>
    </subcellularLocation>
</comment>
<dbReference type="AlphaFoldDB" id="A0A423Q2E0"/>
<dbReference type="SMART" id="SM00873">
    <property type="entry name" value="B3_4"/>
    <property type="match status" value="1"/>
</dbReference>
<evidence type="ECO:0000259" key="19">
    <source>
        <dbReference type="PROSITE" id="PS51483"/>
    </source>
</evidence>
<dbReference type="FunCoup" id="A0A423Q2E0">
    <property type="interactions" value="489"/>
</dbReference>
<comment type="similarity">
    <text evidence="2 15">Belongs to the phenylalanyl-tRNA synthetase beta subunit family. Type 1 subfamily.</text>
</comment>
<proteinExistence type="inferred from homology"/>
<accession>A0A423Q2E0</accession>
<dbReference type="PANTHER" id="PTHR10947">
    <property type="entry name" value="PHENYLALANYL-TRNA SYNTHETASE BETA CHAIN AND LEUCINE-RICH REPEAT-CONTAINING PROTEIN 47"/>
    <property type="match status" value="1"/>
</dbReference>
<evidence type="ECO:0000256" key="10">
    <source>
        <dbReference type="ARBA" id="ARBA00022842"/>
    </source>
</evidence>
<dbReference type="RefSeq" id="WP_123656729.1">
    <property type="nucleotide sequence ID" value="NZ_AYKG01000001.1"/>
</dbReference>
<dbReference type="InterPro" id="IPR005146">
    <property type="entry name" value="B3/B4_tRNA-bd"/>
</dbReference>
<evidence type="ECO:0000256" key="15">
    <source>
        <dbReference type="HAMAP-Rule" id="MF_00283"/>
    </source>
</evidence>
<dbReference type="EMBL" id="AYKG01000001">
    <property type="protein sequence ID" value="ROO32794.1"/>
    <property type="molecule type" value="Genomic_DNA"/>
</dbReference>
<protein>
    <recommendedName>
        <fullName evidence="15">Phenylalanine--tRNA ligase beta subunit</fullName>
        <ecNumber evidence="15">6.1.1.20</ecNumber>
    </recommendedName>
    <alternativeName>
        <fullName evidence="15">Phenylalanyl-tRNA synthetase beta subunit</fullName>
        <shortName evidence="15">PheRS</shortName>
    </alternativeName>
</protein>
<dbReference type="Gene3D" id="3.30.70.380">
    <property type="entry name" value="Ferrodoxin-fold anticodon-binding domain"/>
    <property type="match status" value="1"/>
</dbReference>
<dbReference type="SMART" id="SM00874">
    <property type="entry name" value="B5"/>
    <property type="match status" value="1"/>
</dbReference>
<dbReference type="SUPFAM" id="SSF46955">
    <property type="entry name" value="Putative DNA-binding domain"/>
    <property type="match status" value="1"/>
</dbReference>
<evidence type="ECO:0000256" key="16">
    <source>
        <dbReference type="PROSITE-ProRule" id="PRU00209"/>
    </source>
</evidence>
<evidence type="ECO:0000256" key="12">
    <source>
        <dbReference type="ARBA" id="ARBA00022917"/>
    </source>
</evidence>
<dbReference type="InterPro" id="IPR045060">
    <property type="entry name" value="Phe-tRNA-ligase_IIc_bsu"/>
</dbReference>
<feature type="binding site" evidence="15">
    <location>
        <position position="463"/>
    </location>
    <ligand>
        <name>Mg(2+)</name>
        <dbReference type="ChEBI" id="CHEBI:18420"/>
        <note>shared with alpha subunit</note>
    </ligand>
</feature>
<dbReference type="SUPFAM" id="SSF55681">
    <property type="entry name" value="Class II aaRS and biotin synthetases"/>
    <property type="match status" value="1"/>
</dbReference>